<keyword evidence="2" id="KW-1185">Reference proteome</keyword>
<evidence type="ECO:0000313" key="2">
    <source>
        <dbReference type="Proteomes" id="UP001070176"/>
    </source>
</evidence>
<reference evidence="1" key="1">
    <citation type="submission" date="2022-10" db="EMBL/GenBank/DDBJ databases">
        <title>Chryseobacterium sp. nov., a novel bacterial species.</title>
        <authorList>
            <person name="Cao Y."/>
        </authorList>
    </citation>
    <scope>NUCLEOTIDE SEQUENCE</scope>
    <source>
        <strain evidence="1">KC 927</strain>
    </source>
</reference>
<comment type="caution">
    <text evidence="1">The sequence shown here is derived from an EMBL/GenBank/DDBJ whole genome shotgun (WGS) entry which is preliminary data.</text>
</comment>
<evidence type="ECO:0000313" key="1">
    <source>
        <dbReference type="EMBL" id="MCX8533566.1"/>
    </source>
</evidence>
<dbReference type="Proteomes" id="UP001070176">
    <property type="component" value="Unassembled WGS sequence"/>
</dbReference>
<accession>A0ABT3Y654</accession>
<name>A0ABT3Y654_9FLAO</name>
<dbReference type="RefSeq" id="WP_267282061.1">
    <property type="nucleotide sequence ID" value="NZ_JAOVZV010000016.1"/>
</dbReference>
<dbReference type="EMBL" id="JAOVZV010000016">
    <property type="protein sequence ID" value="MCX8533566.1"/>
    <property type="molecule type" value="Genomic_DNA"/>
</dbReference>
<gene>
    <name evidence="1" type="ORF">OEA66_14520</name>
</gene>
<protein>
    <recommendedName>
        <fullName evidence="3">Lipoprotein</fullName>
    </recommendedName>
</protein>
<proteinExistence type="predicted"/>
<organism evidence="1 2">
    <name type="scientific">Chryseobacterium luquanense</name>
    <dbReference type="NCBI Taxonomy" id="2983766"/>
    <lineage>
        <taxon>Bacteria</taxon>
        <taxon>Pseudomonadati</taxon>
        <taxon>Bacteroidota</taxon>
        <taxon>Flavobacteriia</taxon>
        <taxon>Flavobacteriales</taxon>
        <taxon>Weeksellaceae</taxon>
        <taxon>Chryseobacterium group</taxon>
        <taxon>Chryseobacterium</taxon>
    </lineage>
</organism>
<evidence type="ECO:0008006" key="3">
    <source>
        <dbReference type="Google" id="ProtNLM"/>
    </source>
</evidence>
<dbReference type="PROSITE" id="PS51257">
    <property type="entry name" value="PROKAR_LIPOPROTEIN"/>
    <property type="match status" value="1"/>
</dbReference>
<sequence>MMKIYFLLIILILTSCNSEEKISSEEYLVINKAIGHILQPYGTTSTDTEELNKIAREYNIDVNRISQEDAKKINEVISMRRGYEFALEDTLSEADSKSGKFMYEMKFDSIIPSKEKLPKAVMDSSMLRFPENYTRVKTINNPENFLGKIKLERVIFDKSNEKAMVFFTKCKKMENKECIFGTISLIKTHNEWFIRH</sequence>